<accession>A0ABN2N414</accession>
<dbReference type="Gene3D" id="3.20.20.70">
    <property type="entry name" value="Aldolase class I"/>
    <property type="match status" value="1"/>
</dbReference>
<protein>
    <submittedName>
        <fullName evidence="7">Alpha-hydroxy acid oxidase</fullName>
    </submittedName>
</protein>
<keyword evidence="8" id="KW-1185">Reference proteome</keyword>
<name>A0ABN2N414_9PSEU</name>
<dbReference type="PANTHER" id="PTHR10578">
    <property type="entry name" value="S -2-HYDROXY-ACID OXIDASE-RELATED"/>
    <property type="match status" value="1"/>
</dbReference>
<evidence type="ECO:0000256" key="4">
    <source>
        <dbReference type="ARBA" id="ARBA00023002"/>
    </source>
</evidence>
<dbReference type="PROSITE" id="PS00557">
    <property type="entry name" value="FMN_HYDROXY_ACID_DH_1"/>
    <property type="match status" value="1"/>
</dbReference>
<evidence type="ECO:0000256" key="5">
    <source>
        <dbReference type="ARBA" id="ARBA00024042"/>
    </source>
</evidence>
<dbReference type="Proteomes" id="UP001500449">
    <property type="component" value="Unassembled WGS sequence"/>
</dbReference>
<evidence type="ECO:0000313" key="8">
    <source>
        <dbReference type="Proteomes" id="UP001500449"/>
    </source>
</evidence>
<organism evidence="7 8">
    <name type="scientific">Pseudonocardia ailaonensis</name>
    <dbReference type="NCBI Taxonomy" id="367279"/>
    <lineage>
        <taxon>Bacteria</taxon>
        <taxon>Bacillati</taxon>
        <taxon>Actinomycetota</taxon>
        <taxon>Actinomycetes</taxon>
        <taxon>Pseudonocardiales</taxon>
        <taxon>Pseudonocardiaceae</taxon>
        <taxon>Pseudonocardia</taxon>
    </lineage>
</organism>
<keyword evidence="4" id="KW-0560">Oxidoreductase</keyword>
<dbReference type="CDD" id="cd02809">
    <property type="entry name" value="alpha_hydroxyacid_oxid_FMN"/>
    <property type="match status" value="1"/>
</dbReference>
<dbReference type="InterPro" id="IPR000262">
    <property type="entry name" value="FMN-dep_DH"/>
</dbReference>
<proteinExistence type="inferred from homology"/>
<keyword evidence="2" id="KW-0285">Flavoprotein</keyword>
<gene>
    <name evidence="7" type="ORF">GCM10009836_32810</name>
</gene>
<evidence type="ECO:0000256" key="1">
    <source>
        <dbReference type="ARBA" id="ARBA00001917"/>
    </source>
</evidence>
<evidence type="ECO:0000256" key="3">
    <source>
        <dbReference type="ARBA" id="ARBA00022643"/>
    </source>
</evidence>
<dbReference type="RefSeq" id="WP_344417452.1">
    <property type="nucleotide sequence ID" value="NZ_BAAAQK010000009.1"/>
</dbReference>
<dbReference type="PIRSF" id="PIRSF000138">
    <property type="entry name" value="Al-hdrx_acd_dh"/>
    <property type="match status" value="1"/>
</dbReference>
<comment type="caution">
    <text evidence="7">The sequence shown here is derived from an EMBL/GenBank/DDBJ whole genome shotgun (WGS) entry which is preliminary data.</text>
</comment>
<evidence type="ECO:0000259" key="6">
    <source>
        <dbReference type="PROSITE" id="PS51349"/>
    </source>
</evidence>
<evidence type="ECO:0000313" key="7">
    <source>
        <dbReference type="EMBL" id="GAA1850435.1"/>
    </source>
</evidence>
<dbReference type="InterPro" id="IPR012133">
    <property type="entry name" value="Alpha-hydoxy_acid_DH_FMN"/>
</dbReference>
<dbReference type="PROSITE" id="PS51349">
    <property type="entry name" value="FMN_HYDROXY_ACID_DH_2"/>
    <property type="match status" value="1"/>
</dbReference>
<dbReference type="Pfam" id="PF01070">
    <property type="entry name" value="FMN_dh"/>
    <property type="match status" value="1"/>
</dbReference>
<dbReference type="InterPro" id="IPR008259">
    <property type="entry name" value="FMN_hydac_DH_AS"/>
</dbReference>
<dbReference type="SUPFAM" id="SSF51395">
    <property type="entry name" value="FMN-linked oxidoreductases"/>
    <property type="match status" value="1"/>
</dbReference>
<sequence length="396" mass="42045">MSDRLLSRREPVNVEDVRGRARRVLPRILFDFIDGGAGDELTQSANRTAFARVPLDVRSAVAVGTPDLRTTVLGQEVSLPVLLAPCGGVALYHPDAGRGVTRAATAAGTIAGISTLSGELLEDGLAPGDTGRHWFQLYKLGGAQGARALVDRAAAAGYRALVVTVDTPLVGVKERDVRNGGVTPGGSAVSRIDLPTVLRMGPKVVGRPAWLRRFVRAGMPLGQPNVEALYPGGGPAAVDRGMAAWRAEPFVWADLAWLRERWPGPIVVKGVLGARDARRCVEEGADAVLVSNHGGRQLDGVPATLDVLPGIVDEVGGEIEVYLDGGVRRGADVVRALALGARAVFVGRPYLYGLACEGERGVARVLEMFRAELTHAMILLGCTDVRELDRTWLVRS</sequence>
<dbReference type="InterPro" id="IPR037396">
    <property type="entry name" value="FMN_HAD"/>
</dbReference>
<dbReference type="PANTHER" id="PTHR10578:SF107">
    <property type="entry name" value="2-HYDROXYACID OXIDASE 1"/>
    <property type="match status" value="1"/>
</dbReference>
<evidence type="ECO:0000256" key="2">
    <source>
        <dbReference type="ARBA" id="ARBA00022630"/>
    </source>
</evidence>
<comment type="similarity">
    <text evidence="5">Belongs to the FMN-dependent alpha-hydroxy acid dehydrogenase family.</text>
</comment>
<reference evidence="7 8" key="1">
    <citation type="journal article" date="2019" name="Int. J. Syst. Evol. Microbiol.">
        <title>The Global Catalogue of Microorganisms (GCM) 10K type strain sequencing project: providing services to taxonomists for standard genome sequencing and annotation.</title>
        <authorList>
            <consortium name="The Broad Institute Genomics Platform"/>
            <consortium name="The Broad Institute Genome Sequencing Center for Infectious Disease"/>
            <person name="Wu L."/>
            <person name="Ma J."/>
        </authorList>
    </citation>
    <scope>NUCLEOTIDE SEQUENCE [LARGE SCALE GENOMIC DNA]</scope>
    <source>
        <strain evidence="7 8">JCM 16009</strain>
    </source>
</reference>
<comment type="cofactor">
    <cofactor evidence="1">
        <name>FMN</name>
        <dbReference type="ChEBI" id="CHEBI:58210"/>
    </cofactor>
</comment>
<feature type="domain" description="FMN hydroxy acid dehydrogenase" evidence="6">
    <location>
        <begin position="6"/>
        <end position="396"/>
    </location>
</feature>
<keyword evidence="3" id="KW-0288">FMN</keyword>
<dbReference type="EMBL" id="BAAAQK010000009">
    <property type="protein sequence ID" value="GAA1850435.1"/>
    <property type="molecule type" value="Genomic_DNA"/>
</dbReference>
<dbReference type="InterPro" id="IPR013785">
    <property type="entry name" value="Aldolase_TIM"/>
</dbReference>